<evidence type="ECO:0000313" key="3">
    <source>
        <dbReference type="Proteomes" id="UP000294933"/>
    </source>
</evidence>
<dbReference type="STRING" id="50990.A0A4Y7QI62"/>
<evidence type="ECO:0000256" key="1">
    <source>
        <dbReference type="SAM" id="MobiDB-lite"/>
    </source>
</evidence>
<dbReference type="AlphaFoldDB" id="A0A4Y7QI62"/>
<feature type="region of interest" description="Disordered" evidence="1">
    <location>
        <begin position="104"/>
        <end position="171"/>
    </location>
</feature>
<name>A0A4Y7QI62_9AGAM</name>
<feature type="compositionally biased region" description="Basic residues" evidence="1">
    <location>
        <begin position="1"/>
        <end position="10"/>
    </location>
</feature>
<evidence type="ECO:0000313" key="2">
    <source>
        <dbReference type="EMBL" id="TDL27125.1"/>
    </source>
</evidence>
<proteinExistence type="predicted"/>
<gene>
    <name evidence="2" type="ORF">BD410DRAFT_836196</name>
</gene>
<reference evidence="2 3" key="1">
    <citation type="submission" date="2018-06" db="EMBL/GenBank/DDBJ databases">
        <title>A transcriptomic atlas of mushroom development highlights an independent origin of complex multicellularity.</title>
        <authorList>
            <consortium name="DOE Joint Genome Institute"/>
            <person name="Krizsan K."/>
            <person name="Almasi E."/>
            <person name="Merenyi Z."/>
            <person name="Sahu N."/>
            <person name="Viragh M."/>
            <person name="Koszo T."/>
            <person name="Mondo S."/>
            <person name="Kiss B."/>
            <person name="Balint B."/>
            <person name="Kues U."/>
            <person name="Barry K."/>
            <person name="Hegedus J.C."/>
            <person name="Henrissat B."/>
            <person name="Johnson J."/>
            <person name="Lipzen A."/>
            <person name="Ohm R."/>
            <person name="Nagy I."/>
            <person name="Pangilinan J."/>
            <person name="Yan J."/>
            <person name="Xiong Y."/>
            <person name="Grigoriev I.V."/>
            <person name="Hibbett D.S."/>
            <person name="Nagy L.G."/>
        </authorList>
    </citation>
    <scope>NUCLEOTIDE SEQUENCE [LARGE SCALE GENOMIC DNA]</scope>
    <source>
        <strain evidence="2 3">SZMC22713</strain>
    </source>
</reference>
<feature type="compositionally biased region" description="Low complexity" evidence="1">
    <location>
        <begin position="153"/>
        <end position="165"/>
    </location>
</feature>
<dbReference type="EMBL" id="ML170160">
    <property type="protein sequence ID" value="TDL27125.1"/>
    <property type="molecule type" value="Genomic_DNA"/>
</dbReference>
<organism evidence="2 3">
    <name type="scientific">Rickenella mellea</name>
    <dbReference type="NCBI Taxonomy" id="50990"/>
    <lineage>
        <taxon>Eukaryota</taxon>
        <taxon>Fungi</taxon>
        <taxon>Dikarya</taxon>
        <taxon>Basidiomycota</taxon>
        <taxon>Agaricomycotina</taxon>
        <taxon>Agaricomycetes</taxon>
        <taxon>Hymenochaetales</taxon>
        <taxon>Rickenellaceae</taxon>
        <taxon>Rickenella</taxon>
    </lineage>
</organism>
<keyword evidence="3" id="KW-1185">Reference proteome</keyword>
<accession>A0A4Y7QI62</accession>
<protein>
    <submittedName>
        <fullName evidence="2">Uncharacterized protein</fullName>
    </submittedName>
</protein>
<feature type="region of interest" description="Disordered" evidence="1">
    <location>
        <begin position="1"/>
        <end position="52"/>
    </location>
</feature>
<feature type="compositionally biased region" description="Polar residues" evidence="1">
    <location>
        <begin position="31"/>
        <end position="49"/>
    </location>
</feature>
<dbReference type="VEuPathDB" id="FungiDB:BD410DRAFT_836196"/>
<dbReference type="Proteomes" id="UP000294933">
    <property type="component" value="Unassembled WGS sequence"/>
</dbReference>
<sequence length="225" mass="25009">MSRNSNHHHPTDHPPSTPNQRPSKRAREHWQSPSPHATPDTPTSGQPTVNDRLKKPTQHLLKALTGLQLEPLTIFDNTPSDLDEGMKDLLKVLRMICQTVGLEIQPPEPRHHADATIQTDAPPANKSKPNEKTTPASYAATAAHGRQKPRLSATPATQRTRTTTPCANPMKRHHPTRLVIEINDPLPPSERPNEYTACSQINDILRAEEGAAGQLYPLHPRLVHR</sequence>